<gene>
    <name evidence="1" type="ORF">C8D72_2938</name>
</gene>
<evidence type="ECO:0000313" key="1">
    <source>
        <dbReference type="EMBL" id="REC93591.1"/>
    </source>
</evidence>
<dbReference type="Proteomes" id="UP000256334">
    <property type="component" value="Unassembled WGS sequence"/>
</dbReference>
<dbReference type="AlphaFoldDB" id="A0A3D9DSD1"/>
<comment type="caution">
    <text evidence="1">The sequence shown here is derived from an EMBL/GenBank/DDBJ whole genome shotgun (WGS) entry which is preliminary data.</text>
</comment>
<accession>A0A3D9DSD1</accession>
<keyword evidence="2" id="KW-1185">Reference proteome</keyword>
<organism evidence="1 2">
    <name type="scientific">Kushneria indalinina DSM 14324</name>
    <dbReference type="NCBI Taxonomy" id="1122140"/>
    <lineage>
        <taxon>Bacteria</taxon>
        <taxon>Pseudomonadati</taxon>
        <taxon>Pseudomonadota</taxon>
        <taxon>Gammaproteobacteria</taxon>
        <taxon>Oceanospirillales</taxon>
        <taxon>Halomonadaceae</taxon>
        <taxon>Kushneria</taxon>
    </lineage>
</organism>
<proteinExistence type="predicted"/>
<name>A0A3D9DSD1_9GAMM</name>
<evidence type="ECO:0000313" key="2">
    <source>
        <dbReference type="Proteomes" id="UP000256334"/>
    </source>
</evidence>
<reference evidence="1 2" key="1">
    <citation type="submission" date="2018-07" db="EMBL/GenBank/DDBJ databases">
        <title>Genomic Encyclopedia of Type Strains, Phase IV (KMG-IV): sequencing the most valuable type-strain genomes for metagenomic binning, comparative biology and taxonomic classification.</title>
        <authorList>
            <person name="Goeker M."/>
        </authorList>
    </citation>
    <scope>NUCLEOTIDE SEQUENCE [LARGE SCALE GENOMIC DNA]</scope>
    <source>
        <strain evidence="1 2">DSM 14324</strain>
    </source>
</reference>
<sequence length="41" mass="4512">MGPAYSDSQNKNAHSKVGAMHNMMTCHQRLAFAARQACSFL</sequence>
<protein>
    <submittedName>
        <fullName evidence="1">Uncharacterized protein</fullName>
    </submittedName>
</protein>
<dbReference type="EMBL" id="QRDJ01000009">
    <property type="protein sequence ID" value="REC93591.1"/>
    <property type="molecule type" value="Genomic_DNA"/>
</dbReference>